<evidence type="ECO:0000313" key="2">
    <source>
        <dbReference type="EMBL" id="KAF6735014.1"/>
    </source>
</evidence>
<gene>
    <name evidence="2" type="ORF">FQA47_002598</name>
</gene>
<sequence>MGNRLSRRRYAPAETAATEHKPSVEPACSTPGEDSPTAQTQEIDQPESRGPPEEPEMSDACSTQEKECVSKCEEESPAAPAPEVHDVLMEPTEPNPVAEVHPAPEPEPDTSFLEADPEGTSEPSSDPEPTSTEALEETTQELLPESASPSTLIIPDVTLTPVLTLIGPSEASAGEGGDGEANAVEDFTAEPDAATEMSEFLENTQVEAAESMETLGSDVIESVDEILKNSELKGNDLLSDLIPGDVNLYDDTPIMSGQLI</sequence>
<dbReference type="EMBL" id="WKFB01000120">
    <property type="protein sequence ID" value="KAF6735014.1"/>
    <property type="molecule type" value="Genomic_DNA"/>
</dbReference>
<feature type="compositionally biased region" description="Low complexity" evidence="1">
    <location>
        <begin position="118"/>
        <end position="133"/>
    </location>
</feature>
<protein>
    <submittedName>
        <fullName evidence="2">Uncharacterized protein</fullName>
    </submittedName>
</protein>
<feature type="compositionally biased region" description="Basic and acidic residues" evidence="1">
    <location>
        <begin position="64"/>
        <end position="74"/>
    </location>
</feature>
<organism evidence="2 3">
    <name type="scientific">Oryzias melastigma</name>
    <name type="common">Marine medaka</name>
    <dbReference type="NCBI Taxonomy" id="30732"/>
    <lineage>
        <taxon>Eukaryota</taxon>
        <taxon>Metazoa</taxon>
        <taxon>Chordata</taxon>
        <taxon>Craniata</taxon>
        <taxon>Vertebrata</taxon>
        <taxon>Euteleostomi</taxon>
        <taxon>Actinopterygii</taxon>
        <taxon>Neopterygii</taxon>
        <taxon>Teleostei</taxon>
        <taxon>Neoteleostei</taxon>
        <taxon>Acanthomorphata</taxon>
        <taxon>Ovalentaria</taxon>
        <taxon>Atherinomorphae</taxon>
        <taxon>Beloniformes</taxon>
        <taxon>Adrianichthyidae</taxon>
        <taxon>Oryziinae</taxon>
        <taxon>Oryzias</taxon>
    </lineage>
</organism>
<feature type="region of interest" description="Disordered" evidence="1">
    <location>
        <begin position="1"/>
        <end position="152"/>
    </location>
</feature>
<comment type="caution">
    <text evidence="2">The sequence shown here is derived from an EMBL/GenBank/DDBJ whole genome shotgun (WGS) entry which is preliminary data.</text>
</comment>
<reference evidence="2" key="1">
    <citation type="journal article" name="BMC Genomics">
        <title>Long-read sequencing and de novo genome assembly of marine medaka (Oryzias melastigma).</title>
        <authorList>
            <person name="Liang P."/>
            <person name="Saqib H.S.A."/>
            <person name="Ni X."/>
            <person name="Shen Y."/>
        </authorList>
    </citation>
    <scope>NUCLEOTIDE SEQUENCE</scope>
    <source>
        <strain evidence="2">Bigg-433</strain>
    </source>
</reference>
<name>A0A834FIZ2_ORYME</name>
<evidence type="ECO:0000256" key="1">
    <source>
        <dbReference type="SAM" id="MobiDB-lite"/>
    </source>
</evidence>
<evidence type="ECO:0000313" key="3">
    <source>
        <dbReference type="Proteomes" id="UP000646548"/>
    </source>
</evidence>
<dbReference type="Proteomes" id="UP000646548">
    <property type="component" value="Unassembled WGS sequence"/>
</dbReference>
<feature type="compositionally biased region" description="Basic residues" evidence="1">
    <location>
        <begin position="1"/>
        <end position="10"/>
    </location>
</feature>
<accession>A0A834FIZ2</accession>
<dbReference type="AlphaFoldDB" id="A0A834FIZ2"/>
<proteinExistence type="predicted"/>